<dbReference type="Proteomes" id="UP001501598">
    <property type="component" value="Unassembled WGS sequence"/>
</dbReference>
<dbReference type="PANTHER" id="PTHR39441">
    <property type="entry name" value="DUF2252 DOMAIN-CONTAINING PROTEIN"/>
    <property type="match status" value="1"/>
</dbReference>
<dbReference type="Pfam" id="PF10009">
    <property type="entry name" value="DUF2252"/>
    <property type="match status" value="1"/>
</dbReference>
<name>A0ABP8S1Z2_9PSEU</name>
<evidence type="ECO:0000313" key="1">
    <source>
        <dbReference type="EMBL" id="GAA4556682.1"/>
    </source>
</evidence>
<keyword evidence="2" id="KW-1185">Reference proteome</keyword>
<gene>
    <name evidence="1" type="ORF">GCM10023175_59390</name>
</gene>
<dbReference type="EMBL" id="BAABGT010000099">
    <property type="protein sequence ID" value="GAA4556682.1"/>
    <property type="molecule type" value="Genomic_DNA"/>
</dbReference>
<proteinExistence type="predicted"/>
<dbReference type="RefSeq" id="WP_345425915.1">
    <property type="nucleotide sequence ID" value="NZ_BAABGT010000099.1"/>
</dbReference>
<organism evidence="1 2">
    <name type="scientific">Pseudonocardia xishanensis</name>
    <dbReference type="NCBI Taxonomy" id="630995"/>
    <lineage>
        <taxon>Bacteria</taxon>
        <taxon>Bacillati</taxon>
        <taxon>Actinomycetota</taxon>
        <taxon>Actinomycetes</taxon>
        <taxon>Pseudonocardiales</taxon>
        <taxon>Pseudonocardiaceae</taxon>
        <taxon>Pseudonocardia</taxon>
    </lineage>
</organism>
<evidence type="ECO:0000313" key="2">
    <source>
        <dbReference type="Proteomes" id="UP001501598"/>
    </source>
</evidence>
<protein>
    <submittedName>
        <fullName evidence="1">DUF2252 domain-containing protein</fullName>
    </submittedName>
</protein>
<reference evidence="2" key="1">
    <citation type="journal article" date="2019" name="Int. J. Syst. Evol. Microbiol.">
        <title>The Global Catalogue of Microorganisms (GCM) 10K type strain sequencing project: providing services to taxonomists for standard genome sequencing and annotation.</title>
        <authorList>
            <consortium name="The Broad Institute Genomics Platform"/>
            <consortium name="The Broad Institute Genome Sequencing Center for Infectious Disease"/>
            <person name="Wu L."/>
            <person name="Ma J."/>
        </authorList>
    </citation>
    <scope>NUCLEOTIDE SEQUENCE [LARGE SCALE GENOMIC DNA]</scope>
    <source>
        <strain evidence="2">JCM 17906</strain>
    </source>
</reference>
<comment type="caution">
    <text evidence="1">The sequence shown here is derived from an EMBL/GenBank/DDBJ whole genome shotgun (WGS) entry which is preliminary data.</text>
</comment>
<dbReference type="PANTHER" id="PTHR39441:SF1">
    <property type="entry name" value="DUF2252 DOMAIN-CONTAINING PROTEIN"/>
    <property type="match status" value="1"/>
</dbReference>
<dbReference type="InterPro" id="IPR018721">
    <property type="entry name" value="DUF2252"/>
</dbReference>
<sequence>MRHTVLASLDPRQRDGFALLSAPALPREARQALGKELREQVPREAMAAWSPANRRIGAVGSVRLTNEGRVDRLIPIRIGRMTASPFAFLRGAAHLHAADFSTLPATGIQPVVCGDAHLGNFGFYASPERDLVFDLNDFDEAHPGAWEWDLRRLAVSIHVAGRQCSATEEECGAAVARCVDAYRRSLRRLASAPLLGRSYERIEADFLEENAPRKGSRRAIAEAARKARRRTSDRALPRFTGGEGREIVAEPPLITRPEPEQYERIVLALDDYLNTLPPHWSRVVGGYKVVDVAHKVVGVGSVGLRAYIALCEGSGPDDVLFLQLKQARRSVIAPFVHGETALHEHQGQRVVEYQQALQTVSDPLLGWTTVGDRQYYVRQFRDMKGSFDLDDMEPAGLMDYAAICGLLLAKGHARTSGASMIAGYLGGGGRVRRALCRFARAYADQTERDYEDLQAAVRAGVFPCEPGV</sequence>
<accession>A0ABP8S1Z2</accession>